<gene>
    <name evidence="2" type="primary">Gal4</name>
    <name evidence="2" type="ORF">CRYSOU_R04351</name>
</gene>
<dbReference type="AlphaFoldDB" id="A0A7K4JZ43"/>
<keyword evidence="3" id="KW-1185">Reference proteome</keyword>
<feature type="non-terminal residue" evidence="2">
    <location>
        <position position="1"/>
    </location>
</feature>
<organism evidence="2 3">
    <name type="scientific">Crypturellus soui</name>
    <dbReference type="NCBI Taxonomy" id="458187"/>
    <lineage>
        <taxon>Eukaryota</taxon>
        <taxon>Metazoa</taxon>
        <taxon>Chordata</taxon>
        <taxon>Craniata</taxon>
        <taxon>Vertebrata</taxon>
        <taxon>Euteleostomi</taxon>
        <taxon>Archelosauria</taxon>
        <taxon>Archosauria</taxon>
        <taxon>Dinosauria</taxon>
        <taxon>Saurischia</taxon>
        <taxon>Theropoda</taxon>
        <taxon>Coelurosauria</taxon>
        <taxon>Aves</taxon>
        <taxon>Palaeognathae</taxon>
        <taxon>Tinamiformes</taxon>
        <taxon>Tinamidae</taxon>
        <taxon>Crypturellus</taxon>
    </lineage>
</organism>
<dbReference type="OrthoDB" id="9237895at2759"/>
<feature type="chain" id="PRO_5029631612" evidence="1">
    <location>
        <begin position="21"/>
        <end position="62"/>
    </location>
</feature>
<evidence type="ECO:0000313" key="2">
    <source>
        <dbReference type="EMBL" id="NWI09232.1"/>
    </source>
</evidence>
<dbReference type="Proteomes" id="UP000545332">
    <property type="component" value="Unassembled WGS sequence"/>
</dbReference>
<feature type="non-terminal residue" evidence="2">
    <location>
        <position position="62"/>
    </location>
</feature>
<dbReference type="SUPFAM" id="SSF57392">
    <property type="entry name" value="Defensin-like"/>
    <property type="match status" value="1"/>
</dbReference>
<keyword evidence="1" id="KW-0732">Signal</keyword>
<protein>
    <submittedName>
        <fullName evidence="2">GLL4 protein</fullName>
    </submittedName>
</protein>
<proteinExistence type="predicted"/>
<feature type="signal peptide" evidence="1">
    <location>
        <begin position="1"/>
        <end position="20"/>
    </location>
</feature>
<sequence length="62" mass="6931">MKILCFLLALLLVAFHGAAGFNQPPGLPIRCGYRGTFCYPRKCPRGNIYLGKCNSVYSCCKW</sequence>
<dbReference type="EMBL" id="VWPX01001990">
    <property type="protein sequence ID" value="NWI09232.1"/>
    <property type="molecule type" value="Genomic_DNA"/>
</dbReference>
<evidence type="ECO:0000256" key="1">
    <source>
        <dbReference type="SAM" id="SignalP"/>
    </source>
</evidence>
<reference evidence="2 3" key="1">
    <citation type="submission" date="2019-09" db="EMBL/GenBank/DDBJ databases">
        <title>Bird 10,000 Genomes (B10K) Project - Family phase.</title>
        <authorList>
            <person name="Zhang G."/>
        </authorList>
    </citation>
    <scope>NUCLEOTIDE SEQUENCE [LARGE SCALE GENOMIC DNA]</scope>
    <source>
        <strain evidence="2">B10K-MSB-42743</strain>
        <tissue evidence="2">Heart</tissue>
    </source>
</reference>
<accession>A0A7K4JZ43</accession>
<name>A0A7K4JZ43_9AVES</name>
<comment type="caution">
    <text evidence="2">The sequence shown here is derived from an EMBL/GenBank/DDBJ whole genome shotgun (WGS) entry which is preliminary data.</text>
</comment>
<evidence type="ECO:0000313" key="3">
    <source>
        <dbReference type="Proteomes" id="UP000545332"/>
    </source>
</evidence>